<proteinExistence type="inferred from homology"/>
<dbReference type="PANTHER" id="PTHR13135">
    <property type="entry name" value="CYTOSOLIC RESINIFERATOXIN BINDING PROTEIN RBP-26"/>
    <property type="match status" value="1"/>
</dbReference>
<gene>
    <name evidence="13" type="ORF">WA026_015118</name>
</gene>
<dbReference type="AlphaFoldDB" id="A0AAW1TKR9"/>
<dbReference type="InterPro" id="IPR039047">
    <property type="entry name" value="PHAX"/>
</dbReference>
<dbReference type="GO" id="GO:0015031">
    <property type="term" value="P:protein transport"/>
    <property type="evidence" value="ECO:0007669"/>
    <property type="project" value="UniProtKB-KW"/>
</dbReference>
<evidence type="ECO:0000256" key="4">
    <source>
        <dbReference type="ARBA" id="ARBA00016856"/>
    </source>
</evidence>
<keyword evidence="9" id="KW-0539">Nucleus</keyword>
<evidence type="ECO:0000256" key="1">
    <source>
        <dbReference type="ARBA" id="ARBA00004123"/>
    </source>
</evidence>
<dbReference type="Proteomes" id="UP001431783">
    <property type="component" value="Unassembled WGS sequence"/>
</dbReference>
<keyword evidence="14" id="KW-1185">Reference proteome</keyword>
<dbReference type="Pfam" id="PF10258">
    <property type="entry name" value="PHAX_RNA-bd"/>
    <property type="match status" value="1"/>
</dbReference>
<dbReference type="InterPro" id="IPR038092">
    <property type="entry name" value="PHAX_RNA-binding_sf"/>
</dbReference>
<name>A0AAW1TKR9_9CUCU</name>
<reference evidence="13 14" key="1">
    <citation type="submission" date="2023-03" db="EMBL/GenBank/DDBJ databases">
        <title>Genome insight into feeding habits of ladybird beetles.</title>
        <authorList>
            <person name="Li H.-S."/>
            <person name="Huang Y.-H."/>
            <person name="Pang H."/>
        </authorList>
    </citation>
    <scope>NUCLEOTIDE SEQUENCE [LARGE SCALE GENOMIC DNA]</scope>
    <source>
        <strain evidence="13">SYSU_2023b</strain>
        <tissue evidence="13">Whole body</tissue>
    </source>
</reference>
<feature type="domain" description="Phosphorylated adapter RNA export protein RNA-binding" evidence="12">
    <location>
        <begin position="192"/>
        <end position="274"/>
    </location>
</feature>
<keyword evidence="7" id="KW-0694">RNA-binding</keyword>
<dbReference type="GO" id="GO:0005737">
    <property type="term" value="C:cytoplasm"/>
    <property type="evidence" value="ECO:0007669"/>
    <property type="project" value="UniProtKB-SubCell"/>
</dbReference>
<comment type="subcellular location">
    <subcellularLocation>
        <location evidence="2">Cytoplasm</location>
    </subcellularLocation>
    <subcellularLocation>
        <location evidence="1">Nucleus</location>
    </subcellularLocation>
</comment>
<evidence type="ECO:0000256" key="7">
    <source>
        <dbReference type="ARBA" id="ARBA00022884"/>
    </source>
</evidence>
<evidence type="ECO:0000256" key="10">
    <source>
        <dbReference type="ARBA" id="ARBA00030834"/>
    </source>
</evidence>
<evidence type="ECO:0000313" key="14">
    <source>
        <dbReference type="Proteomes" id="UP001431783"/>
    </source>
</evidence>
<comment type="similarity">
    <text evidence="3">Belongs to the PHAX family.</text>
</comment>
<dbReference type="EMBL" id="JARQZJ010000008">
    <property type="protein sequence ID" value="KAK9871871.1"/>
    <property type="molecule type" value="Genomic_DNA"/>
</dbReference>
<evidence type="ECO:0000256" key="6">
    <source>
        <dbReference type="ARBA" id="ARBA00022490"/>
    </source>
</evidence>
<dbReference type="FunFam" id="1.10.10.1440:FF:000001">
    <property type="entry name" value="phosphorylated adapter RNA export protein-like"/>
    <property type="match status" value="1"/>
</dbReference>
<evidence type="ECO:0000256" key="5">
    <source>
        <dbReference type="ARBA" id="ARBA00022448"/>
    </source>
</evidence>
<dbReference type="PANTHER" id="PTHR13135:SF0">
    <property type="entry name" value="PHOSPHORYLATED ADAPTER RNA EXPORT PROTEIN"/>
    <property type="match status" value="1"/>
</dbReference>
<evidence type="ECO:0000256" key="2">
    <source>
        <dbReference type="ARBA" id="ARBA00004496"/>
    </source>
</evidence>
<feature type="compositionally biased region" description="Acidic residues" evidence="11">
    <location>
        <begin position="47"/>
        <end position="64"/>
    </location>
</feature>
<sequence>MNVQNEIIEEEFEEGEVSNDSDNAYTPLERPDNYSNLKSDSRALQIDAEELESEDQSSDVESDSDSSGSQVKKNKKPKIKLKRKALPKVVSKKKKYDIWCTKVQEDVLSETLNNCDVTIKDRSRDVESYDHTRGLRYRRMADRPNNKRTMDDRRNVHLRLGTRNDLNEKHNKGKSRKILDLVTTLQNTAEEIARDIANKLYEQKEELILKVLSAIGKEKCFDIFKETKETEANGGMLIMNETRRRTPGGVFLYLVRCDESITRKQKDEIFNDERNKHKKNLKEKRRKKLQMLKQQTAAERAKLLPDILTRKDCLMENRCLKESDEDSVVNPPPTPETDGHEKSCDGIENLTNVRCKLESIENKDGLTSYDEDFLDLNCSNNDMDMF</sequence>
<keyword evidence="6" id="KW-0963">Cytoplasm</keyword>
<evidence type="ECO:0000256" key="8">
    <source>
        <dbReference type="ARBA" id="ARBA00022927"/>
    </source>
</evidence>
<evidence type="ECO:0000259" key="12">
    <source>
        <dbReference type="Pfam" id="PF10258"/>
    </source>
</evidence>
<feature type="compositionally biased region" description="Acidic residues" evidence="11">
    <location>
        <begin position="7"/>
        <end position="19"/>
    </location>
</feature>
<dbReference type="GO" id="GO:0006408">
    <property type="term" value="P:snRNA export from nucleus"/>
    <property type="evidence" value="ECO:0007669"/>
    <property type="project" value="InterPro"/>
</dbReference>
<organism evidence="13 14">
    <name type="scientific">Henosepilachna vigintioctopunctata</name>
    <dbReference type="NCBI Taxonomy" id="420089"/>
    <lineage>
        <taxon>Eukaryota</taxon>
        <taxon>Metazoa</taxon>
        <taxon>Ecdysozoa</taxon>
        <taxon>Arthropoda</taxon>
        <taxon>Hexapoda</taxon>
        <taxon>Insecta</taxon>
        <taxon>Pterygota</taxon>
        <taxon>Neoptera</taxon>
        <taxon>Endopterygota</taxon>
        <taxon>Coleoptera</taxon>
        <taxon>Polyphaga</taxon>
        <taxon>Cucujiformia</taxon>
        <taxon>Coccinelloidea</taxon>
        <taxon>Coccinellidae</taxon>
        <taxon>Epilachninae</taxon>
        <taxon>Epilachnini</taxon>
        <taxon>Henosepilachna</taxon>
    </lineage>
</organism>
<evidence type="ECO:0000313" key="13">
    <source>
        <dbReference type="EMBL" id="KAK9871871.1"/>
    </source>
</evidence>
<dbReference type="InterPro" id="IPR019385">
    <property type="entry name" value="PHAX_RNA-binding_domain"/>
</dbReference>
<feature type="region of interest" description="Disordered" evidence="11">
    <location>
        <begin position="322"/>
        <end position="343"/>
    </location>
</feature>
<dbReference type="GO" id="GO:0005634">
    <property type="term" value="C:nucleus"/>
    <property type="evidence" value="ECO:0007669"/>
    <property type="project" value="UniProtKB-SubCell"/>
</dbReference>
<keyword evidence="8" id="KW-0653">Protein transport</keyword>
<evidence type="ECO:0000256" key="3">
    <source>
        <dbReference type="ARBA" id="ARBA00006094"/>
    </source>
</evidence>
<keyword evidence="5" id="KW-0813">Transport</keyword>
<dbReference type="GO" id="GO:0003723">
    <property type="term" value="F:RNA binding"/>
    <property type="evidence" value="ECO:0007669"/>
    <property type="project" value="UniProtKB-KW"/>
</dbReference>
<accession>A0AAW1TKR9</accession>
<protein>
    <recommendedName>
        <fullName evidence="4">Phosphorylated adapter RNA export protein</fullName>
    </recommendedName>
    <alternativeName>
        <fullName evidence="10">RNA U small nuclear RNA export adapter protein</fullName>
    </alternativeName>
</protein>
<comment type="caution">
    <text evidence="13">The sequence shown here is derived from an EMBL/GenBank/DDBJ whole genome shotgun (WGS) entry which is preliminary data.</text>
</comment>
<evidence type="ECO:0000256" key="11">
    <source>
        <dbReference type="SAM" id="MobiDB-lite"/>
    </source>
</evidence>
<feature type="region of interest" description="Disordered" evidence="11">
    <location>
        <begin position="1"/>
        <end position="79"/>
    </location>
</feature>
<evidence type="ECO:0000256" key="9">
    <source>
        <dbReference type="ARBA" id="ARBA00023242"/>
    </source>
</evidence>
<dbReference type="Gene3D" id="1.10.10.1440">
    <property type="entry name" value="PHAX RNA-binding domain"/>
    <property type="match status" value="1"/>
</dbReference>